<dbReference type="InterPro" id="IPR050250">
    <property type="entry name" value="Macrolide_Exporter_MacB"/>
</dbReference>
<evidence type="ECO:0000256" key="5">
    <source>
        <dbReference type="ARBA" id="ARBA00023136"/>
    </source>
</evidence>
<dbReference type="Proteomes" id="UP001139534">
    <property type="component" value="Unassembled WGS sequence"/>
</dbReference>
<keyword evidence="4 7" id="KW-1133">Transmembrane helix</keyword>
<evidence type="ECO:0000256" key="2">
    <source>
        <dbReference type="ARBA" id="ARBA00022475"/>
    </source>
</evidence>
<evidence type="ECO:0000256" key="4">
    <source>
        <dbReference type="ARBA" id="ARBA00022989"/>
    </source>
</evidence>
<feature type="domain" description="ABC3 transporter permease C-terminal" evidence="8">
    <location>
        <begin position="270"/>
        <end position="379"/>
    </location>
</feature>
<dbReference type="RefSeq" id="WP_248549946.1">
    <property type="nucleotide sequence ID" value="NZ_JALPRK010000001.1"/>
</dbReference>
<feature type="transmembrane region" description="Helical" evidence="7">
    <location>
        <begin position="362"/>
        <end position="380"/>
    </location>
</feature>
<feature type="transmembrane region" description="Helical" evidence="7">
    <location>
        <begin position="715"/>
        <end position="733"/>
    </location>
</feature>
<feature type="transmembrane region" description="Helical" evidence="7">
    <location>
        <begin position="809"/>
        <end position="828"/>
    </location>
</feature>
<comment type="similarity">
    <text evidence="6">Belongs to the ABC-4 integral membrane protein family.</text>
</comment>
<keyword evidence="10" id="KW-1185">Reference proteome</keyword>
<feature type="transmembrane region" description="Helical" evidence="7">
    <location>
        <begin position="437"/>
        <end position="458"/>
    </location>
</feature>
<evidence type="ECO:0000256" key="3">
    <source>
        <dbReference type="ARBA" id="ARBA00022692"/>
    </source>
</evidence>
<feature type="transmembrane region" description="Helical" evidence="7">
    <location>
        <begin position="265"/>
        <end position="287"/>
    </location>
</feature>
<accession>A0A9X1Y1I7</accession>
<protein>
    <submittedName>
        <fullName evidence="9">ABC transporter permease</fullName>
    </submittedName>
</protein>
<dbReference type="PANTHER" id="PTHR30572">
    <property type="entry name" value="MEMBRANE COMPONENT OF TRANSPORTER-RELATED"/>
    <property type="match status" value="1"/>
</dbReference>
<dbReference type="Pfam" id="PF02687">
    <property type="entry name" value="FtsX"/>
    <property type="match status" value="2"/>
</dbReference>
<dbReference type="GO" id="GO:0022857">
    <property type="term" value="F:transmembrane transporter activity"/>
    <property type="evidence" value="ECO:0007669"/>
    <property type="project" value="TreeGrafter"/>
</dbReference>
<evidence type="ECO:0000313" key="10">
    <source>
        <dbReference type="Proteomes" id="UP001139534"/>
    </source>
</evidence>
<gene>
    <name evidence="9" type="ORF">M0651_00715</name>
</gene>
<keyword evidence="2" id="KW-1003">Cell membrane</keyword>
<feature type="domain" description="ABC3 transporter permease C-terminal" evidence="8">
    <location>
        <begin position="718"/>
        <end position="835"/>
    </location>
</feature>
<dbReference type="EMBL" id="JALPRK010000001">
    <property type="protein sequence ID" value="MCK8485692.1"/>
    <property type="molecule type" value="Genomic_DNA"/>
</dbReference>
<name>A0A9X1Y1I7_9BACL</name>
<evidence type="ECO:0000256" key="7">
    <source>
        <dbReference type="SAM" id="Phobius"/>
    </source>
</evidence>
<feature type="transmembrane region" description="Helical" evidence="7">
    <location>
        <begin position="25"/>
        <end position="48"/>
    </location>
</feature>
<reference evidence="9" key="1">
    <citation type="submission" date="2022-04" db="EMBL/GenBank/DDBJ databases">
        <authorList>
            <person name="Seo M.-J."/>
        </authorList>
    </citation>
    <scope>NUCLEOTIDE SEQUENCE</scope>
    <source>
        <strain evidence="9">MBLB2552</strain>
    </source>
</reference>
<feature type="transmembrane region" description="Helical" evidence="7">
    <location>
        <begin position="322"/>
        <end position="342"/>
    </location>
</feature>
<dbReference type="GO" id="GO:0005886">
    <property type="term" value="C:plasma membrane"/>
    <property type="evidence" value="ECO:0007669"/>
    <property type="project" value="UniProtKB-SubCell"/>
</dbReference>
<keyword evidence="3 7" id="KW-0812">Transmembrane</keyword>
<keyword evidence="5 7" id="KW-0472">Membrane</keyword>
<comment type="caution">
    <text evidence="9">The sequence shown here is derived from an EMBL/GenBank/DDBJ whole genome shotgun (WGS) entry which is preliminary data.</text>
</comment>
<evidence type="ECO:0000259" key="8">
    <source>
        <dbReference type="Pfam" id="PF02687"/>
    </source>
</evidence>
<dbReference type="PANTHER" id="PTHR30572:SF4">
    <property type="entry name" value="ABC TRANSPORTER PERMEASE YTRF"/>
    <property type="match status" value="1"/>
</dbReference>
<evidence type="ECO:0000256" key="1">
    <source>
        <dbReference type="ARBA" id="ARBA00004651"/>
    </source>
</evidence>
<organism evidence="9 10">
    <name type="scientific">Paenibacillus mellifer</name>
    <dbReference type="NCBI Taxonomy" id="2937794"/>
    <lineage>
        <taxon>Bacteria</taxon>
        <taxon>Bacillati</taxon>
        <taxon>Bacillota</taxon>
        <taxon>Bacilli</taxon>
        <taxon>Bacillales</taxon>
        <taxon>Paenibacillaceae</taxon>
        <taxon>Paenibacillus</taxon>
    </lineage>
</organism>
<dbReference type="AlphaFoldDB" id="A0A9X1Y1I7"/>
<evidence type="ECO:0000256" key="6">
    <source>
        <dbReference type="ARBA" id="ARBA00038076"/>
    </source>
</evidence>
<dbReference type="InterPro" id="IPR003838">
    <property type="entry name" value="ABC3_permease_C"/>
</dbReference>
<proteinExistence type="inferred from homology"/>
<comment type="subcellular location">
    <subcellularLocation>
        <location evidence="1">Cell membrane</location>
        <topology evidence="1">Multi-pass membrane protein</topology>
    </subcellularLocation>
</comment>
<feature type="transmembrane region" description="Helical" evidence="7">
    <location>
        <begin position="763"/>
        <end position="789"/>
    </location>
</feature>
<sequence length="844" mass="93000">MSTSRRTGITTIVNRSLRANLPRNAMIVSAIILTTLLLTSVFTMAFSINESMQLTKMKTAGGDYHGSFKYLTPEEAEKLRDHSSIKEYGQSVLVGRATSDVFRGTTLEIDHIDENEARHSFIRFLEGGLPTEENGIATSTWVLDLLGVPHEVGAKVRLELDIDGQAVTKEFVVSGVFPADRNLSMAGMAFVSEAFVQQHLSQIDPKQTRKTGSYVNTIRLDVMFDHSFGIEKKLQKVLSDTGVDAPYGVNWAYSSVGLEEDPANVIPFLVLILIIMISGYLLIYNIFHISVVRDIKFYGLLKTIGTTPRQLKRVVSKQANHLYLAGLPIGLALGYGIGVGLMPLMSGFSSQVAEETVGSGNPLIFIGAALFAYLTVRIAASKPGRTASRISPIEAVKFSGIRGNVNRSLVRKMKRSSHGAKLSRMAFANLFRSKKKLLLMLASLSLSIILFSVIYTVISSFSVNKYLNSFITGDFVIKEDVSGRGGVPAPDDAALTEEFSRKLKQIAGVTSMDKVYYRMASLPLNEKIRRIIEPLSTTESPDESSIAWIKAKKSVDLQFHGLDPGWYEVIDPKEIVAGTFNRDKFDTGDYVLVTEALLGSDQYARYYQPGDSIQFDGMNKSYKVMAVLDSDAMSAAGTQFYTVGGFKVFWPADEFVKSVKDPILLSVTLHVDPTNLGEVESAVKSFTASHPSLVVKSREDYKEEMQGFIRIFQTIGYSLSLVIGLIGLLNYINTVMTGMWSRRGEFAILESIGMTRRQLRAMLVLEGLYSVFLTSLIAGTAGMGLTYLVAKGIADGMAFTDFRMSPLPFASLITLLVLMAFIVTLVSYRRMSRATIVARLREAE</sequence>
<evidence type="ECO:0000313" key="9">
    <source>
        <dbReference type="EMBL" id="MCK8485692.1"/>
    </source>
</evidence>